<organism evidence="6 7">
    <name type="scientific">Phytophthora cactorum</name>
    <dbReference type="NCBI Taxonomy" id="29920"/>
    <lineage>
        <taxon>Eukaryota</taxon>
        <taxon>Sar</taxon>
        <taxon>Stramenopiles</taxon>
        <taxon>Oomycota</taxon>
        <taxon>Peronosporomycetes</taxon>
        <taxon>Peronosporales</taxon>
        <taxon>Peronosporaceae</taxon>
        <taxon>Phytophthora</taxon>
    </lineage>
</organism>
<dbReference type="VEuPathDB" id="FungiDB:PC110_g18177"/>
<keyword evidence="7" id="KW-1185">Reference proteome</keyword>
<dbReference type="EMBL" id="MJFZ01000755">
    <property type="protein sequence ID" value="RAW25406.1"/>
    <property type="molecule type" value="Genomic_DNA"/>
</dbReference>
<dbReference type="EMBL" id="RCMV01000184">
    <property type="protein sequence ID" value="KAG3222349.1"/>
    <property type="molecule type" value="Genomic_DNA"/>
</dbReference>
<reference evidence="6 7" key="1">
    <citation type="submission" date="2018-01" db="EMBL/GenBank/DDBJ databases">
        <title>Draft genome of the strawberry crown rot pathogen Phytophthora cactorum.</title>
        <authorList>
            <person name="Armitage A.D."/>
            <person name="Lysoe E."/>
            <person name="Nellist C.F."/>
            <person name="Harrison R.J."/>
            <person name="Brurberg M.B."/>
        </authorList>
    </citation>
    <scope>NUCLEOTIDE SEQUENCE [LARGE SCALE GENOMIC DNA]</scope>
    <source>
        <strain evidence="6 7">10300</strain>
    </source>
</reference>
<evidence type="ECO:0000313" key="4">
    <source>
        <dbReference type="EMBL" id="KAG2970157.1"/>
    </source>
</evidence>
<dbReference type="Proteomes" id="UP000697107">
    <property type="component" value="Unassembled WGS sequence"/>
</dbReference>
<evidence type="ECO:0000313" key="5">
    <source>
        <dbReference type="EMBL" id="KAG3222349.1"/>
    </source>
</evidence>
<reference evidence="1" key="2">
    <citation type="submission" date="2018-10" db="EMBL/GenBank/DDBJ databases">
        <title>Effector identification in a new, highly contiguous assembly of the strawberry crown rot pathogen Phytophthora cactorum.</title>
        <authorList>
            <person name="Armitage A.D."/>
            <person name="Nellist C.F."/>
            <person name="Bates H."/>
            <person name="Vickerstaff R.J."/>
            <person name="Harrison R.J."/>
        </authorList>
    </citation>
    <scope>NUCLEOTIDE SEQUENCE</scope>
    <source>
        <strain evidence="1">15-7</strain>
        <strain evidence="2">4032</strain>
        <strain evidence="3">4040</strain>
        <strain evidence="4">P415</strain>
        <strain evidence="5">P421</strain>
    </source>
</reference>
<dbReference type="Proteomes" id="UP000760860">
    <property type="component" value="Unassembled WGS sequence"/>
</dbReference>
<evidence type="ECO:0000313" key="1">
    <source>
        <dbReference type="EMBL" id="KAG2849909.1"/>
    </source>
</evidence>
<dbReference type="Proteomes" id="UP000251314">
    <property type="component" value="Unassembled WGS sequence"/>
</dbReference>
<proteinExistence type="predicted"/>
<dbReference type="EMBL" id="RCMK01000736">
    <property type="protein sequence ID" value="KAG2914290.1"/>
    <property type="molecule type" value="Genomic_DNA"/>
</dbReference>
<gene>
    <name evidence="6" type="ORF">PC110_g18177</name>
    <name evidence="1" type="ORF">PC113_g17268</name>
    <name evidence="2" type="ORF">PC115_g16730</name>
    <name evidence="3" type="ORF">PC117_g18364</name>
    <name evidence="4" type="ORF">PC118_g17044</name>
    <name evidence="5" type="ORF">PC129_g6916</name>
</gene>
<dbReference type="Proteomes" id="UP000736787">
    <property type="component" value="Unassembled WGS sequence"/>
</dbReference>
<evidence type="ECO:0000313" key="7">
    <source>
        <dbReference type="Proteomes" id="UP000251314"/>
    </source>
</evidence>
<accession>A0A329RNZ1</accession>
<dbReference type="OrthoDB" id="122381at2759"/>
<evidence type="ECO:0000313" key="2">
    <source>
        <dbReference type="EMBL" id="KAG2898843.1"/>
    </source>
</evidence>
<sequence>MVRLLCSAVQCDEGLLNPTSAVVEAVNALNKDTINGMVATLAEEIRVHQRNWIQIKIKWHSLAGGGNMRREGMRIIEPLCAATNKSVKTAVSTHLWVRHAHLKGMAIHAREKIYVLDVGTNGTASAQAYAYTSIQLSNDGSFDSGTAHPMQSRGALQFLPELIGGGILSPVFVLRWQDTGNHFQAVTYDKERLITTADS</sequence>
<dbReference type="EMBL" id="RCMG01000735">
    <property type="protein sequence ID" value="KAG2849909.1"/>
    <property type="molecule type" value="Genomic_DNA"/>
</dbReference>
<comment type="caution">
    <text evidence="6">The sequence shown here is derived from an EMBL/GenBank/DDBJ whole genome shotgun (WGS) entry which is preliminary data.</text>
</comment>
<evidence type="ECO:0000313" key="6">
    <source>
        <dbReference type="EMBL" id="RAW25406.1"/>
    </source>
</evidence>
<protein>
    <submittedName>
        <fullName evidence="6">Uncharacterized protein</fullName>
    </submittedName>
</protein>
<dbReference type="AlphaFoldDB" id="A0A329RNZ1"/>
<dbReference type="Proteomes" id="UP000735874">
    <property type="component" value="Unassembled WGS sequence"/>
</dbReference>
<name>A0A329RNZ1_9STRA</name>
<dbReference type="EMBL" id="RCML01000745">
    <property type="protein sequence ID" value="KAG2970157.1"/>
    <property type="molecule type" value="Genomic_DNA"/>
</dbReference>
<dbReference type="EMBL" id="RCMI01000751">
    <property type="protein sequence ID" value="KAG2898843.1"/>
    <property type="molecule type" value="Genomic_DNA"/>
</dbReference>
<evidence type="ECO:0000313" key="3">
    <source>
        <dbReference type="EMBL" id="KAG2914290.1"/>
    </source>
</evidence>
<dbReference type="Proteomes" id="UP000774804">
    <property type="component" value="Unassembled WGS sequence"/>
</dbReference>